<dbReference type="Gene3D" id="3.30.450.40">
    <property type="match status" value="1"/>
</dbReference>
<dbReference type="InterPro" id="IPR050707">
    <property type="entry name" value="HTH_MetabolicPath_Reg"/>
</dbReference>
<feature type="domain" description="IclR-ED" evidence="5">
    <location>
        <begin position="75"/>
        <end position="258"/>
    </location>
</feature>
<sequence>MDRTPEKDGEHVPTGVRSLYILEALARAGTPLTPTDINETLGLPKPTIHRLCKRLEHEGFLEKDLDGRRYLPGKRLRTVARDVLGFNRFLQARQAVLRRLSERVGETCNITLPEEGGMVYLERIETRWPLRVQLPVGSLVPFHCTASGKLYLSSLPPARRENLVRTLDLTAHAPNTITDPEELLTALEAVAQTEIGTDKEEFVEGMVAVAVPILDDSERLVATLAMHGPTQRMSLDDALALIDPLREAASELCGLMPADDADRGHGSAA</sequence>
<dbReference type="PANTHER" id="PTHR30136">
    <property type="entry name" value="HELIX-TURN-HELIX TRANSCRIPTIONAL REGULATOR, ICLR FAMILY"/>
    <property type="match status" value="1"/>
</dbReference>
<dbReference type="Pfam" id="PF01614">
    <property type="entry name" value="IclR_C"/>
    <property type="match status" value="1"/>
</dbReference>
<evidence type="ECO:0000313" key="6">
    <source>
        <dbReference type="EMBL" id="RIA47205.1"/>
    </source>
</evidence>
<dbReference type="InterPro" id="IPR029016">
    <property type="entry name" value="GAF-like_dom_sf"/>
</dbReference>
<dbReference type="SUPFAM" id="SSF46785">
    <property type="entry name" value="Winged helix' DNA-binding domain"/>
    <property type="match status" value="1"/>
</dbReference>
<dbReference type="CDD" id="cd00090">
    <property type="entry name" value="HTH_ARSR"/>
    <property type="match status" value="1"/>
</dbReference>
<keyword evidence="1" id="KW-0805">Transcription regulation</keyword>
<proteinExistence type="predicted"/>
<organism evidence="6 7">
    <name type="scientific">Dichotomicrobium thermohalophilum</name>
    <dbReference type="NCBI Taxonomy" id="933063"/>
    <lineage>
        <taxon>Bacteria</taxon>
        <taxon>Pseudomonadati</taxon>
        <taxon>Pseudomonadota</taxon>
        <taxon>Alphaproteobacteria</taxon>
        <taxon>Hyphomicrobiales</taxon>
        <taxon>Hyphomicrobiaceae</taxon>
        <taxon>Dichotomicrobium</taxon>
    </lineage>
</organism>
<dbReference type="GO" id="GO:0003677">
    <property type="term" value="F:DNA binding"/>
    <property type="evidence" value="ECO:0007669"/>
    <property type="project" value="UniProtKB-KW"/>
</dbReference>
<dbReference type="InterPro" id="IPR036388">
    <property type="entry name" value="WH-like_DNA-bd_sf"/>
</dbReference>
<dbReference type="SUPFAM" id="SSF55781">
    <property type="entry name" value="GAF domain-like"/>
    <property type="match status" value="1"/>
</dbReference>
<dbReference type="PANTHER" id="PTHR30136:SF24">
    <property type="entry name" value="HTH-TYPE TRANSCRIPTIONAL REPRESSOR ALLR"/>
    <property type="match status" value="1"/>
</dbReference>
<dbReference type="InterPro" id="IPR036390">
    <property type="entry name" value="WH_DNA-bd_sf"/>
</dbReference>
<accession>A0A397PIV0</accession>
<reference evidence="6 7" key="1">
    <citation type="submission" date="2018-08" db="EMBL/GenBank/DDBJ databases">
        <title>Genomic Encyclopedia of Archaeal and Bacterial Type Strains, Phase II (KMG-II): from individual species to whole genera.</title>
        <authorList>
            <person name="Goeker M."/>
        </authorList>
    </citation>
    <scope>NUCLEOTIDE SEQUENCE [LARGE SCALE GENOMIC DNA]</scope>
    <source>
        <strain evidence="6 7">DSM 5002</strain>
    </source>
</reference>
<evidence type="ECO:0000256" key="2">
    <source>
        <dbReference type="ARBA" id="ARBA00023125"/>
    </source>
</evidence>
<evidence type="ECO:0000256" key="3">
    <source>
        <dbReference type="ARBA" id="ARBA00023163"/>
    </source>
</evidence>
<dbReference type="AlphaFoldDB" id="A0A397PIV0"/>
<keyword evidence="3" id="KW-0804">Transcription</keyword>
<dbReference type="PROSITE" id="PS51078">
    <property type="entry name" value="ICLR_ED"/>
    <property type="match status" value="1"/>
</dbReference>
<keyword evidence="2" id="KW-0238">DNA-binding</keyword>
<feature type="domain" description="HTH iclR-type" evidence="4">
    <location>
        <begin position="12"/>
        <end position="74"/>
    </location>
</feature>
<name>A0A397PIV0_9HYPH</name>
<dbReference type="Proteomes" id="UP000266273">
    <property type="component" value="Unassembled WGS sequence"/>
</dbReference>
<gene>
    <name evidence="6" type="ORF">BXY53_2587</name>
</gene>
<dbReference type="InterPro" id="IPR005471">
    <property type="entry name" value="Tscrpt_reg_IclR_N"/>
</dbReference>
<protein>
    <submittedName>
        <fullName evidence="6">IclR family transcriptional regulator</fullName>
    </submittedName>
</protein>
<keyword evidence="7" id="KW-1185">Reference proteome</keyword>
<dbReference type="Gene3D" id="1.10.10.10">
    <property type="entry name" value="Winged helix-like DNA-binding domain superfamily/Winged helix DNA-binding domain"/>
    <property type="match status" value="1"/>
</dbReference>
<evidence type="ECO:0000259" key="4">
    <source>
        <dbReference type="PROSITE" id="PS51077"/>
    </source>
</evidence>
<dbReference type="GO" id="GO:0045892">
    <property type="term" value="P:negative regulation of DNA-templated transcription"/>
    <property type="evidence" value="ECO:0007669"/>
    <property type="project" value="TreeGrafter"/>
</dbReference>
<dbReference type="PROSITE" id="PS51077">
    <property type="entry name" value="HTH_ICLR"/>
    <property type="match status" value="1"/>
</dbReference>
<comment type="caution">
    <text evidence="6">The sequence shown here is derived from an EMBL/GenBank/DDBJ whole genome shotgun (WGS) entry which is preliminary data.</text>
</comment>
<dbReference type="Pfam" id="PF09339">
    <property type="entry name" value="HTH_IclR"/>
    <property type="match status" value="1"/>
</dbReference>
<dbReference type="EMBL" id="QXDF01000004">
    <property type="protein sequence ID" value="RIA47205.1"/>
    <property type="molecule type" value="Genomic_DNA"/>
</dbReference>
<dbReference type="GO" id="GO:0003700">
    <property type="term" value="F:DNA-binding transcription factor activity"/>
    <property type="evidence" value="ECO:0007669"/>
    <property type="project" value="TreeGrafter"/>
</dbReference>
<dbReference type="InterPro" id="IPR011991">
    <property type="entry name" value="ArsR-like_HTH"/>
</dbReference>
<dbReference type="OrthoDB" id="8438735at2"/>
<evidence type="ECO:0000259" key="5">
    <source>
        <dbReference type="PROSITE" id="PS51078"/>
    </source>
</evidence>
<evidence type="ECO:0000256" key="1">
    <source>
        <dbReference type="ARBA" id="ARBA00023015"/>
    </source>
</evidence>
<dbReference type="SMART" id="SM00346">
    <property type="entry name" value="HTH_ICLR"/>
    <property type="match status" value="1"/>
</dbReference>
<evidence type="ECO:0000313" key="7">
    <source>
        <dbReference type="Proteomes" id="UP000266273"/>
    </source>
</evidence>
<dbReference type="InterPro" id="IPR014757">
    <property type="entry name" value="Tscrpt_reg_IclR_C"/>
</dbReference>